<gene>
    <name evidence="18" type="ORF">D3P06_09740</name>
</gene>
<dbReference type="EMBL" id="QZEV01000043">
    <property type="protein sequence ID" value="RJL04037.1"/>
    <property type="molecule type" value="Genomic_DNA"/>
</dbReference>
<keyword evidence="6" id="KW-0285">Flavoprotein</keyword>
<evidence type="ECO:0000313" key="19">
    <source>
        <dbReference type="Proteomes" id="UP000285530"/>
    </source>
</evidence>
<feature type="domain" description="PAS" evidence="16">
    <location>
        <begin position="1"/>
        <end position="61"/>
    </location>
</feature>
<dbReference type="SMART" id="SM00911">
    <property type="entry name" value="HWE_HK"/>
    <property type="match status" value="1"/>
</dbReference>
<dbReference type="Gene3D" id="2.10.70.100">
    <property type="match status" value="1"/>
</dbReference>
<keyword evidence="12" id="KW-0067">ATP-binding</keyword>
<organism evidence="18 19">
    <name type="scientific">Paracoccus aestuarii</name>
    <dbReference type="NCBI Taxonomy" id="453842"/>
    <lineage>
        <taxon>Bacteria</taxon>
        <taxon>Pseudomonadati</taxon>
        <taxon>Pseudomonadota</taxon>
        <taxon>Alphaproteobacteria</taxon>
        <taxon>Rhodobacterales</taxon>
        <taxon>Paracoccaceae</taxon>
        <taxon>Paracoccus</taxon>
    </lineage>
</organism>
<keyword evidence="9" id="KW-0677">Repeat</keyword>
<dbReference type="PANTHER" id="PTHR41523">
    <property type="entry name" value="TWO-COMPONENT SYSTEM SENSOR PROTEIN"/>
    <property type="match status" value="1"/>
</dbReference>
<evidence type="ECO:0000256" key="4">
    <source>
        <dbReference type="ARBA" id="ARBA00022553"/>
    </source>
</evidence>
<keyword evidence="5" id="KW-0716">Sensory transduction</keyword>
<dbReference type="InterPro" id="IPR013655">
    <property type="entry name" value="PAS_fold_3"/>
</dbReference>
<evidence type="ECO:0000256" key="15">
    <source>
        <dbReference type="ARBA" id="ARBA00023170"/>
    </source>
</evidence>
<dbReference type="SUPFAM" id="SSF55785">
    <property type="entry name" value="PYP-like sensor domain (PAS domain)"/>
    <property type="match status" value="2"/>
</dbReference>
<dbReference type="InterPro" id="IPR001610">
    <property type="entry name" value="PAC"/>
</dbReference>
<evidence type="ECO:0000256" key="13">
    <source>
        <dbReference type="ARBA" id="ARBA00022991"/>
    </source>
</evidence>
<dbReference type="Pfam" id="PF07536">
    <property type="entry name" value="HWE_HK"/>
    <property type="match status" value="1"/>
</dbReference>
<keyword evidence="14" id="KW-0843">Virulence</keyword>
<comment type="catalytic activity">
    <reaction evidence="1">
        <text>ATP + protein L-histidine = ADP + protein N-phospho-L-histidine.</text>
        <dbReference type="EC" id="2.7.13.3"/>
    </reaction>
</comment>
<evidence type="ECO:0000256" key="2">
    <source>
        <dbReference type="ARBA" id="ARBA00012438"/>
    </source>
</evidence>
<dbReference type="GO" id="GO:0009881">
    <property type="term" value="F:photoreceptor activity"/>
    <property type="evidence" value="ECO:0007669"/>
    <property type="project" value="UniProtKB-KW"/>
</dbReference>
<keyword evidence="7" id="KW-0288">FMN</keyword>
<evidence type="ECO:0000256" key="12">
    <source>
        <dbReference type="ARBA" id="ARBA00022840"/>
    </source>
</evidence>
<evidence type="ECO:0000256" key="1">
    <source>
        <dbReference type="ARBA" id="ARBA00000085"/>
    </source>
</evidence>
<dbReference type="InterPro" id="IPR036890">
    <property type="entry name" value="HATPase_C_sf"/>
</dbReference>
<keyword evidence="3" id="KW-0600">Photoreceptor protein</keyword>
<comment type="caution">
    <text evidence="18">The sequence shown here is derived from an EMBL/GenBank/DDBJ whole genome shotgun (WGS) entry which is preliminary data.</text>
</comment>
<feature type="domain" description="PAC" evidence="17">
    <location>
        <begin position="62"/>
        <end position="116"/>
    </location>
</feature>
<evidence type="ECO:0000256" key="7">
    <source>
        <dbReference type="ARBA" id="ARBA00022643"/>
    </source>
</evidence>
<accession>A0A418ZVQ9</accession>
<dbReference type="EC" id="2.7.13.3" evidence="2"/>
<dbReference type="InterPro" id="IPR000700">
    <property type="entry name" value="PAS-assoc_C"/>
</dbReference>
<dbReference type="InterPro" id="IPR035965">
    <property type="entry name" value="PAS-like_dom_sf"/>
</dbReference>
<dbReference type="InterPro" id="IPR000014">
    <property type="entry name" value="PAS"/>
</dbReference>
<evidence type="ECO:0000256" key="5">
    <source>
        <dbReference type="ARBA" id="ARBA00022606"/>
    </source>
</evidence>
<dbReference type="GO" id="GO:0004673">
    <property type="term" value="F:protein histidine kinase activity"/>
    <property type="evidence" value="ECO:0007669"/>
    <property type="project" value="UniProtKB-EC"/>
</dbReference>
<dbReference type="InterPro" id="IPR011102">
    <property type="entry name" value="Sig_transdc_His_kinase_HWE"/>
</dbReference>
<evidence type="ECO:0000256" key="8">
    <source>
        <dbReference type="ARBA" id="ARBA00022679"/>
    </source>
</evidence>
<dbReference type="NCBIfam" id="TIGR00229">
    <property type="entry name" value="sensory_box"/>
    <property type="match status" value="2"/>
</dbReference>
<reference evidence="18 19" key="1">
    <citation type="submission" date="2018-09" db="EMBL/GenBank/DDBJ databases">
        <title>Paracoccus onubensis nov. sp. a moderate halophilic bacterium isolated from Gruta de las Maravillas (Aracena, Spain).</title>
        <authorList>
            <person name="Jurado V."/>
            <person name="Gutierrez-Patricio S."/>
            <person name="Gonzalez-Pimentel J.L."/>
            <person name="Laiz L."/>
            <person name="Saiz-Jimenez C."/>
        </authorList>
    </citation>
    <scope>NUCLEOTIDE SEQUENCE [LARGE SCALE GENOMIC DNA]</scope>
    <source>
        <strain evidence="18 19">DSM 19484</strain>
    </source>
</reference>
<dbReference type="SMART" id="SM00091">
    <property type="entry name" value="PAS"/>
    <property type="match status" value="2"/>
</dbReference>
<dbReference type="Pfam" id="PF08447">
    <property type="entry name" value="PAS_3"/>
    <property type="match status" value="1"/>
</dbReference>
<dbReference type="CDD" id="cd00130">
    <property type="entry name" value="PAS"/>
    <property type="match status" value="2"/>
</dbReference>
<protein>
    <recommendedName>
        <fullName evidence="2">histidine kinase</fullName>
        <ecNumber evidence="2">2.7.13.3</ecNumber>
    </recommendedName>
</protein>
<evidence type="ECO:0000256" key="9">
    <source>
        <dbReference type="ARBA" id="ARBA00022737"/>
    </source>
</evidence>
<keyword evidence="19" id="KW-1185">Reference proteome</keyword>
<dbReference type="Pfam" id="PF13426">
    <property type="entry name" value="PAS_9"/>
    <property type="match status" value="1"/>
</dbReference>
<proteinExistence type="predicted"/>
<evidence type="ECO:0000256" key="14">
    <source>
        <dbReference type="ARBA" id="ARBA00023026"/>
    </source>
</evidence>
<keyword evidence="4" id="KW-0597">Phosphoprotein</keyword>
<dbReference type="GO" id="GO:0005524">
    <property type="term" value="F:ATP binding"/>
    <property type="evidence" value="ECO:0007669"/>
    <property type="project" value="UniProtKB-KW"/>
</dbReference>
<dbReference type="PROSITE" id="PS50113">
    <property type="entry name" value="PAC"/>
    <property type="match status" value="2"/>
</dbReference>
<evidence type="ECO:0000259" key="17">
    <source>
        <dbReference type="PROSITE" id="PS50113"/>
    </source>
</evidence>
<dbReference type="Gene3D" id="3.30.565.10">
    <property type="entry name" value="Histidine kinase-like ATPase, C-terminal domain"/>
    <property type="match status" value="1"/>
</dbReference>
<dbReference type="AlphaFoldDB" id="A0A418ZVQ9"/>
<keyword evidence="10" id="KW-0547">Nucleotide-binding</keyword>
<feature type="domain" description="PAC" evidence="17">
    <location>
        <begin position="209"/>
        <end position="261"/>
    </location>
</feature>
<name>A0A418ZVQ9_9RHOB</name>
<keyword evidence="11" id="KW-0418">Kinase</keyword>
<evidence type="ECO:0000256" key="6">
    <source>
        <dbReference type="ARBA" id="ARBA00022630"/>
    </source>
</evidence>
<dbReference type="PROSITE" id="PS50112">
    <property type="entry name" value="PAS"/>
    <property type="match status" value="2"/>
</dbReference>
<keyword evidence="13" id="KW-0157">Chromophore</keyword>
<evidence type="ECO:0000259" key="16">
    <source>
        <dbReference type="PROSITE" id="PS50112"/>
    </source>
</evidence>
<evidence type="ECO:0000256" key="10">
    <source>
        <dbReference type="ARBA" id="ARBA00022741"/>
    </source>
</evidence>
<dbReference type="PANTHER" id="PTHR41523:SF7">
    <property type="entry name" value="HISTIDINE KINASE"/>
    <property type="match status" value="1"/>
</dbReference>
<dbReference type="OrthoDB" id="9816309at2"/>
<evidence type="ECO:0000256" key="3">
    <source>
        <dbReference type="ARBA" id="ARBA00022543"/>
    </source>
</evidence>
<keyword evidence="8" id="KW-0808">Transferase</keyword>
<dbReference type="SMART" id="SM00086">
    <property type="entry name" value="PAC"/>
    <property type="match status" value="2"/>
</dbReference>
<dbReference type="Gene3D" id="3.30.450.20">
    <property type="entry name" value="PAS domain"/>
    <property type="match status" value="2"/>
</dbReference>
<sequence>MPMLVTDPGQPDNPITYVNQAFTNLTGYSREEILGTNCRFLQGPGTNQEDVAKVRQAIERREPIEIDLLNYRKDGTSFWNRLLVSPVFDTEGRLTHFFASQFDVSPERNRLAELAFEHGELEAEIAKRMQDIAMSEARLRFVLGAAGMGIWTFDVTNSRAIFSRQCLENFGRDPQEKFGLDELRDAILPDDMPRWQEAMEAGIRDRCEVQVDYRIMTPGGEIRWIEIKGHVITAPDDPQITMVGVSQNITERKRAEEHRRLLSRELAHRVKNSLATAQAVFRHSLRGARDLDDARDKAMGRIQAMSTAQDLLTRESLTRAELRETVEEALKPFKTFDIRVDGPEITLHEKGVSAFILALYELATNSLKYGALSADGGRVTIQWRLCDDDPNRFQFDWVEEGGPPVTAPKRQGFGTSIIETSTPADLDGTATLSFDPAGVRYRLEAPLPV</sequence>
<dbReference type="Proteomes" id="UP000285530">
    <property type="component" value="Unassembled WGS sequence"/>
</dbReference>
<evidence type="ECO:0000256" key="11">
    <source>
        <dbReference type="ARBA" id="ARBA00022777"/>
    </source>
</evidence>
<feature type="domain" description="PAS" evidence="16">
    <location>
        <begin position="135"/>
        <end position="206"/>
    </location>
</feature>
<evidence type="ECO:0000313" key="18">
    <source>
        <dbReference type="EMBL" id="RJL04037.1"/>
    </source>
</evidence>
<keyword evidence="15" id="KW-0675">Receptor</keyword>